<organism evidence="1 2">
    <name type="scientific">Scortum barcoo</name>
    <name type="common">barcoo grunter</name>
    <dbReference type="NCBI Taxonomy" id="214431"/>
    <lineage>
        <taxon>Eukaryota</taxon>
        <taxon>Metazoa</taxon>
        <taxon>Chordata</taxon>
        <taxon>Craniata</taxon>
        <taxon>Vertebrata</taxon>
        <taxon>Euteleostomi</taxon>
        <taxon>Actinopterygii</taxon>
        <taxon>Neopterygii</taxon>
        <taxon>Teleostei</taxon>
        <taxon>Neoteleostei</taxon>
        <taxon>Acanthomorphata</taxon>
        <taxon>Eupercaria</taxon>
        <taxon>Centrarchiformes</taxon>
        <taxon>Terapontoidei</taxon>
        <taxon>Terapontidae</taxon>
        <taxon>Scortum</taxon>
    </lineage>
</organism>
<comment type="caution">
    <text evidence="1">The sequence shown here is derived from an EMBL/GenBank/DDBJ whole genome shotgun (WGS) entry which is preliminary data.</text>
</comment>
<dbReference type="Proteomes" id="UP000831701">
    <property type="component" value="Chromosome 12"/>
</dbReference>
<accession>A0ACB8WD36</accession>
<evidence type="ECO:0000313" key="1">
    <source>
        <dbReference type="EMBL" id="KAI3365605.1"/>
    </source>
</evidence>
<reference evidence="1" key="1">
    <citation type="submission" date="2022-04" db="EMBL/GenBank/DDBJ databases">
        <title>Jade perch genome.</title>
        <authorList>
            <person name="Chao B."/>
        </authorList>
    </citation>
    <scope>NUCLEOTIDE SEQUENCE</scope>
    <source>
        <strain evidence="1">CB-2022</strain>
    </source>
</reference>
<keyword evidence="2" id="KW-1185">Reference proteome</keyword>
<name>A0ACB8WD36_9TELE</name>
<protein>
    <submittedName>
        <fullName evidence="1">Uncharacterized protein</fullName>
    </submittedName>
</protein>
<dbReference type="EMBL" id="CM041542">
    <property type="protein sequence ID" value="KAI3365605.1"/>
    <property type="molecule type" value="Genomic_DNA"/>
</dbReference>
<proteinExistence type="predicted"/>
<gene>
    <name evidence="1" type="ORF">L3Q82_010682</name>
</gene>
<sequence length="149" mass="17028">MDNWKIQLFVVTFCALVQTYQALSSTAEEERWLSKDWQDESLEVGLTHPMASLMKRSKALRFYGLMGKRSGEPQHHLCIKAQNATMALVFLNVLFLRAHYIICVKKPFQVNRRNCCFVKLRIFLTFAGNKGEMFVGLMGRSTSSGGKTQ</sequence>
<evidence type="ECO:0000313" key="2">
    <source>
        <dbReference type="Proteomes" id="UP000831701"/>
    </source>
</evidence>